<evidence type="ECO:0000313" key="1">
    <source>
        <dbReference type="EMBL" id="EOA27945.1"/>
    </source>
</evidence>
<dbReference type="PANTHER" id="PTHR35721:SF1">
    <property type="entry name" value="UREIDOGLYCOLATE HYDROLASE"/>
    <property type="match status" value="1"/>
</dbReference>
<gene>
    <name evidence="1" type="ORF">CARUB_v10024117mg</name>
</gene>
<dbReference type="KEGG" id="crb:17889379"/>
<dbReference type="InterPro" id="IPR011051">
    <property type="entry name" value="RmlC_Cupin_sf"/>
</dbReference>
<dbReference type="AlphaFoldDB" id="R0HRL8"/>
<dbReference type="EMBL" id="KB870808">
    <property type="protein sequence ID" value="EOA27945.1"/>
    <property type="molecule type" value="Genomic_DNA"/>
</dbReference>
<dbReference type="OrthoDB" id="2018886at2759"/>
<dbReference type="InterPro" id="IPR024060">
    <property type="entry name" value="Ureidoglycolate_lyase_dom_sf"/>
</dbReference>
<evidence type="ECO:0000313" key="2">
    <source>
        <dbReference type="Proteomes" id="UP000029121"/>
    </source>
</evidence>
<dbReference type="eggNOG" id="ENOG502QVMT">
    <property type="taxonomic scope" value="Eukaryota"/>
</dbReference>
<organism evidence="1 2">
    <name type="scientific">Capsella rubella</name>
    <dbReference type="NCBI Taxonomy" id="81985"/>
    <lineage>
        <taxon>Eukaryota</taxon>
        <taxon>Viridiplantae</taxon>
        <taxon>Streptophyta</taxon>
        <taxon>Embryophyta</taxon>
        <taxon>Tracheophyta</taxon>
        <taxon>Spermatophyta</taxon>
        <taxon>Magnoliopsida</taxon>
        <taxon>eudicotyledons</taxon>
        <taxon>Gunneridae</taxon>
        <taxon>Pentapetalae</taxon>
        <taxon>rosids</taxon>
        <taxon>malvids</taxon>
        <taxon>Brassicales</taxon>
        <taxon>Brassicaceae</taxon>
        <taxon>Camelineae</taxon>
        <taxon>Capsella</taxon>
    </lineage>
</organism>
<protein>
    <recommendedName>
        <fullName evidence="3">Ureidoglycolate hydrolase</fullName>
    </recommendedName>
</protein>
<accession>R0HRL8</accession>
<keyword evidence="2" id="KW-1185">Reference proteome</keyword>
<reference evidence="2" key="1">
    <citation type="journal article" date="2013" name="Nat. Genet.">
        <title>The Capsella rubella genome and the genomic consequences of rapid mating system evolution.</title>
        <authorList>
            <person name="Slotte T."/>
            <person name="Hazzouri K.M."/>
            <person name="Agren J.A."/>
            <person name="Koenig D."/>
            <person name="Maumus F."/>
            <person name="Guo Y.L."/>
            <person name="Steige K."/>
            <person name="Platts A.E."/>
            <person name="Escobar J.S."/>
            <person name="Newman L.K."/>
            <person name="Wang W."/>
            <person name="Mandakova T."/>
            <person name="Vello E."/>
            <person name="Smith L.M."/>
            <person name="Henz S.R."/>
            <person name="Steffen J."/>
            <person name="Takuno S."/>
            <person name="Brandvain Y."/>
            <person name="Coop G."/>
            <person name="Andolfatto P."/>
            <person name="Hu T.T."/>
            <person name="Blanchette M."/>
            <person name="Clark R.M."/>
            <person name="Quesneville H."/>
            <person name="Nordborg M."/>
            <person name="Gaut B.S."/>
            <person name="Lysak M.A."/>
            <person name="Jenkins J."/>
            <person name="Grimwood J."/>
            <person name="Chapman J."/>
            <person name="Prochnik S."/>
            <person name="Shu S."/>
            <person name="Rokhsar D."/>
            <person name="Schmutz J."/>
            <person name="Weigel D."/>
            <person name="Wright S.I."/>
        </authorList>
    </citation>
    <scope>NUCLEOTIDE SEQUENCE [LARGE SCALE GENOMIC DNA]</scope>
    <source>
        <strain evidence="2">cv. Monte Gargano</strain>
    </source>
</reference>
<dbReference type="GO" id="GO:0004848">
    <property type="term" value="F:ureidoglycolate hydrolase activity"/>
    <property type="evidence" value="ECO:0007669"/>
    <property type="project" value="InterPro"/>
</dbReference>
<dbReference type="Gene3D" id="2.60.120.480">
    <property type="entry name" value="Ureidoglycolate hydrolase"/>
    <property type="match status" value="1"/>
</dbReference>
<sequence>MANSPVEVNLIPIEATPETFAEYGQVIGLSRDGESFGPNDAQLDLSGGTPRFYLMKLNDTPMGFSNITHHANVTQCLGAIGGHVWYLGVAKPSLIEDDDDDAGRRVDKVKSKSGHSYVPPAVEEVRVFRVSGPKYIKLNRGTWHAGPLFKDSSMDFYNLELSNTNVVDHTTHSFKKNDGVVFRFEEPKDDTSS</sequence>
<dbReference type="Proteomes" id="UP000029121">
    <property type="component" value="Unassembled WGS sequence"/>
</dbReference>
<proteinExistence type="predicted"/>
<dbReference type="PANTHER" id="PTHR35721">
    <property type="entry name" value="UREIDOGLYCOLATE HYDROLASE"/>
    <property type="match status" value="1"/>
</dbReference>
<name>R0HRL8_9BRAS</name>
<evidence type="ECO:0008006" key="3">
    <source>
        <dbReference type="Google" id="ProtNLM"/>
    </source>
</evidence>
<dbReference type="SUPFAM" id="SSF51182">
    <property type="entry name" value="RmlC-like cupins"/>
    <property type="match status" value="1"/>
</dbReference>